<comment type="caution">
    <text evidence="3">The sequence shown here is derived from an EMBL/GenBank/DDBJ whole genome shotgun (WGS) entry which is preliminary data.</text>
</comment>
<dbReference type="PANTHER" id="PTHR10343">
    <property type="entry name" value="5'-AMP-ACTIVATED PROTEIN KINASE , BETA SUBUNIT"/>
    <property type="match status" value="1"/>
</dbReference>
<evidence type="ECO:0000256" key="1">
    <source>
        <dbReference type="ARBA" id="ARBA00010926"/>
    </source>
</evidence>
<gene>
    <name evidence="3" type="ORF">HPP92_010659</name>
</gene>
<dbReference type="PANTHER" id="PTHR10343:SF84">
    <property type="entry name" value="5'-AMP-ACTIVATED PROTEIN KINASE SUBUNIT BETA-1"/>
    <property type="match status" value="1"/>
</dbReference>
<dbReference type="Proteomes" id="UP000636800">
    <property type="component" value="Chromosome 5"/>
</dbReference>
<keyword evidence="4" id="KW-1185">Reference proteome</keyword>
<protein>
    <recommendedName>
        <fullName evidence="2">AMP-activated protein kinase glycogen-binding domain-containing protein</fullName>
    </recommendedName>
</protein>
<evidence type="ECO:0000313" key="3">
    <source>
        <dbReference type="EMBL" id="KAG0479801.1"/>
    </source>
</evidence>
<dbReference type="SUPFAM" id="SSF81296">
    <property type="entry name" value="E set domains"/>
    <property type="match status" value="1"/>
</dbReference>
<dbReference type="InterPro" id="IPR013783">
    <property type="entry name" value="Ig-like_fold"/>
</dbReference>
<dbReference type="AlphaFoldDB" id="A0A835V1N1"/>
<dbReference type="FunFam" id="2.60.40.10:FF:001860">
    <property type="entry name" value="Sucrose nonfermenting 4-like protein"/>
    <property type="match status" value="1"/>
</dbReference>
<dbReference type="GO" id="GO:0019901">
    <property type="term" value="F:protein kinase binding"/>
    <property type="evidence" value="ECO:0007669"/>
    <property type="project" value="TreeGrafter"/>
</dbReference>
<feature type="domain" description="AMP-activated protein kinase glycogen-binding" evidence="2">
    <location>
        <begin position="42"/>
        <end position="111"/>
    </location>
</feature>
<dbReference type="OrthoDB" id="69842at2759"/>
<dbReference type="Gene3D" id="2.60.40.10">
    <property type="entry name" value="Immunoglobulins"/>
    <property type="match status" value="1"/>
</dbReference>
<dbReference type="GO" id="GO:0009507">
    <property type="term" value="C:chloroplast"/>
    <property type="evidence" value="ECO:0007669"/>
    <property type="project" value="UniProtKB-ARBA"/>
</dbReference>
<dbReference type="GO" id="GO:0005634">
    <property type="term" value="C:nucleus"/>
    <property type="evidence" value="ECO:0007669"/>
    <property type="project" value="TreeGrafter"/>
</dbReference>
<comment type="similarity">
    <text evidence="1">Belongs to the 5'-AMP-activated protein kinase beta subunit family.</text>
</comment>
<evidence type="ECO:0000313" key="4">
    <source>
        <dbReference type="Proteomes" id="UP000636800"/>
    </source>
</evidence>
<evidence type="ECO:0000259" key="2">
    <source>
        <dbReference type="Pfam" id="PF16561"/>
    </source>
</evidence>
<dbReference type="InterPro" id="IPR014756">
    <property type="entry name" value="Ig_E-set"/>
</dbReference>
<dbReference type="Pfam" id="PF16561">
    <property type="entry name" value="AMPK1_CBM"/>
    <property type="match status" value="1"/>
</dbReference>
<sequence length="139" mass="15606">MLSCAACFHEAQLWREALGSKLVSCFEDTSKDSSGTVGAVLIPIRFVWPHGGRRVFLTGSFTRWSDHLPMSHVEGCPTVFQAICNLSPGLHQYKFNVDGEWRHDVNQPFCVGQLWDSEHLAPKWGPNPVAQLRSGDPWQ</sequence>
<name>A0A835V1N1_VANPL</name>
<dbReference type="GO" id="GO:0031588">
    <property type="term" value="C:nucleotide-activated protein kinase complex"/>
    <property type="evidence" value="ECO:0007669"/>
    <property type="project" value="TreeGrafter"/>
</dbReference>
<dbReference type="InterPro" id="IPR050827">
    <property type="entry name" value="CRP1_MDG1_kinase"/>
</dbReference>
<dbReference type="GO" id="GO:0007165">
    <property type="term" value="P:signal transduction"/>
    <property type="evidence" value="ECO:0007669"/>
    <property type="project" value="TreeGrafter"/>
</dbReference>
<reference evidence="3 4" key="1">
    <citation type="journal article" date="2020" name="Nat. Food">
        <title>A phased Vanilla planifolia genome enables genetic improvement of flavour and production.</title>
        <authorList>
            <person name="Hasing T."/>
            <person name="Tang H."/>
            <person name="Brym M."/>
            <person name="Khazi F."/>
            <person name="Huang T."/>
            <person name="Chambers A.H."/>
        </authorList>
    </citation>
    <scope>NUCLEOTIDE SEQUENCE [LARGE SCALE GENOMIC DNA]</scope>
    <source>
        <tissue evidence="3">Leaf</tissue>
    </source>
</reference>
<proteinExistence type="inferred from homology"/>
<dbReference type="CDD" id="cd02859">
    <property type="entry name" value="E_set_AMPKbeta_like_N"/>
    <property type="match status" value="1"/>
</dbReference>
<accession>A0A835V1N1</accession>
<dbReference type="InterPro" id="IPR032640">
    <property type="entry name" value="AMPK1_CBM"/>
</dbReference>
<dbReference type="EMBL" id="JADCNL010000005">
    <property type="protein sequence ID" value="KAG0479801.1"/>
    <property type="molecule type" value="Genomic_DNA"/>
</dbReference>
<organism evidence="3 4">
    <name type="scientific">Vanilla planifolia</name>
    <name type="common">Vanilla</name>
    <dbReference type="NCBI Taxonomy" id="51239"/>
    <lineage>
        <taxon>Eukaryota</taxon>
        <taxon>Viridiplantae</taxon>
        <taxon>Streptophyta</taxon>
        <taxon>Embryophyta</taxon>
        <taxon>Tracheophyta</taxon>
        <taxon>Spermatophyta</taxon>
        <taxon>Magnoliopsida</taxon>
        <taxon>Liliopsida</taxon>
        <taxon>Asparagales</taxon>
        <taxon>Orchidaceae</taxon>
        <taxon>Vanilloideae</taxon>
        <taxon>Vanilleae</taxon>
        <taxon>Vanilla</taxon>
    </lineage>
</organism>